<keyword evidence="3 6" id="KW-0378">Hydrolase</keyword>
<feature type="chain" id="PRO_5012075418" evidence="7">
    <location>
        <begin position="20"/>
        <end position="263"/>
    </location>
</feature>
<evidence type="ECO:0000256" key="2">
    <source>
        <dbReference type="ARBA" id="ARBA00022723"/>
    </source>
</evidence>
<dbReference type="GO" id="GO:0004222">
    <property type="term" value="F:metalloendopeptidase activity"/>
    <property type="evidence" value="ECO:0007669"/>
    <property type="project" value="InterPro"/>
</dbReference>
<evidence type="ECO:0000256" key="5">
    <source>
        <dbReference type="ARBA" id="ARBA00023049"/>
    </source>
</evidence>
<dbReference type="PANTHER" id="PTHR22726:SF1">
    <property type="entry name" value="METALLOENDOPEPTIDASE OMA1, MITOCHONDRIAL"/>
    <property type="match status" value="1"/>
</dbReference>
<keyword evidence="2" id="KW-0479">Metal-binding</keyword>
<reference evidence="10" key="1">
    <citation type="submission" date="2017-02" db="EMBL/GenBank/DDBJ databases">
        <title>Comparative genomics and description of representatives of a novel lineage of planctomycetes thriving in anoxic sediments.</title>
        <authorList>
            <person name="Spring S."/>
            <person name="Bunk B."/>
            <person name="Sproer C."/>
        </authorList>
    </citation>
    <scope>NUCLEOTIDE SEQUENCE [LARGE SCALE GENOMIC DNA]</scope>
    <source>
        <strain evidence="10">ST-NAGAB-D1</strain>
    </source>
</reference>
<evidence type="ECO:0000259" key="8">
    <source>
        <dbReference type="Pfam" id="PF01435"/>
    </source>
</evidence>
<proteinExistence type="inferred from homology"/>
<dbReference type="InterPro" id="IPR051156">
    <property type="entry name" value="Mito/Outer_Membr_Metalloprot"/>
</dbReference>
<keyword evidence="4 6" id="KW-0862">Zinc</keyword>
<dbReference type="EMBL" id="CP019791">
    <property type="protein sequence ID" value="AQT67357.1"/>
    <property type="molecule type" value="Genomic_DNA"/>
</dbReference>
<dbReference type="RefSeq" id="WP_146659533.1">
    <property type="nucleotide sequence ID" value="NZ_CP019791.1"/>
</dbReference>
<sequence precursor="true">MRKMLFSMLMVAFSGIITGCSTNPVTGERELMFVSSEEEKRIGEEYAPEVEKQLGGAIQNTQLQNYIDSVGSSIVRQTHLAGEDFEFTAVRDKSVNASALPGGHIFITEGMLRNIDDEAQLAGILAHEVAHVTIRHSSQAISRQIGFDLLLQGIGSATDAPAGALTAADLGGQLLQLRYSREDEIEADTYGMDYMLRAGYDPQGLLETMIMLEQLGGGGFEFLSTHPAPANRQAILEDRIRGMRYSDVKRGEADYQRYVLNNL</sequence>
<dbReference type="PANTHER" id="PTHR22726">
    <property type="entry name" value="METALLOENDOPEPTIDASE OMA1"/>
    <property type="match status" value="1"/>
</dbReference>
<evidence type="ECO:0000313" key="9">
    <source>
        <dbReference type="EMBL" id="AQT67357.1"/>
    </source>
</evidence>
<dbReference type="KEGG" id="alus:STSP2_00501"/>
<dbReference type="Proteomes" id="UP000189674">
    <property type="component" value="Chromosome"/>
</dbReference>
<evidence type="ECO:0000256" key="4">
    <source>
        <dbReference type="ARBA" id="ARBA00022833"/>
    </source>
</evidence>
<name>A0A1U9NHW7_9BACT</name>
<dbReference type="GO" id="GO:0051603">
    <property type="term" value="P:proteolysis involved in protein catabolic process"/>
    <property type="evidence" value="ECO:0007669"/>
    <property type="project" value="TreeGrafter"/>
</dbReference>
<comment type="cofactor">
    <cofactor evidence="6">
        <name>Zn(2+)</name>
        <dbReference type="ChEBI" id="CHEBI:29105"/>
    </cofactor>
    <text evidence="6">Binds 1 zinc ion per subunit.</text>
</comment>
<dbReference type="PROSITE" id="PS51257">
    <property type="entry name" value="PROKAR_LIPOPROTEIN"/>
    <property type="match status" value="1"/>
</dbReference>
<dbReference type="InterPro" id="IPR001915">
    <property type="entry name" value="Peptidase_M48"/>
</dbReference>
<keyword evidence="5 6" id="KW-0482">Metalloprotease</keyword>
<evidence type="ECO:0000256" key="6">
    <source>
        <dbReference type="RuleBase" id="RU003983"/>
    </source>
</evidence>
<evidence type="ECO:0000313" key="10">
    <source>
        <dbReference type="Proteomes" id="UP000189674"/>
    </source>
</evidence>
<dbReference type="STRING" id="1936003.STSP2_00501"/>
<keyword evidence="1 6" id="KW-0645">Protease</keyword>
<dbReference type="CDD" id="cd07333">
    <property type="entry name" value="M48C_bepA_like"/>
    <property type="match status" value="1"/>
</dbReference>
<protein>
    <submittedName>
        <fullName evidence="9">TPR repeat-containing protein YfgC</fullName>
    </submittedName>
</protein>
<evidence type="ECO:0000256" key="1">
    <source>
        <dbReference type="ARBA" id="ARBA00022670"/>
    </source>
</evidence>
<feature type="domain" description="Peptidase M48" evidence="8">
    <location>
        <begin position="63"/>
        <end position="239"/>
    </location>
</feature>
<keyword evidence="10" id="KW-1185">Reference proteome</keyword>
<evidence type="ECO:0000256" key="3">
    <source>
        <dbReference type="ARBA" id="ARBA00022801"/>
    </source>
</evidence>
<feature type="signal peptide" evidence="7">
    <location>
        <begin position="1"/>
        <end position="19"/>
    </location>
</feature>
<dbReference type="GO" id="GO:0016020">
    <property type="term" value="C:membrane"/>
    <property type="evidence" value="ECO:0007669"/>
    <property type="project" value="TreeGrafter"/>
</dbReference>
<dbReference type="OrthoDB" id="9810445at2"/>
<accession>A0A1U9NHW7</accession>
<comment type="similarity">
    <text evidence="6">Belongs to the peptidase M48 family.</text>
</comment>
<gene>
    <name evidence="9" type="primary">yfgC_1</name>
    <name evidence="9" type="ORF">STSP2_00501</name>
</gene>
<keyword evidence="7" id="KW-0732">Signal</keyword>
<dbReference type="GO" id="GO:0046872">
    <property type="term" value="F:metal ion binding"/>
    <property type="evidence" value="ECO:0007669"/>
    <property type="project" value="UniProtKB-KW"/>
</dbReference>
<evidence type="ECO:0000256" key="7">
    <source>
        <dbReference type="SAM" id="SignalP"/>
    </source>
</evidence>
<dbReference type="Pfam" id="PF01435">
    <property type="entry name" value="Peptidase_M48"/>
    <property type="match status" value="1"/>
</dbReference>
<dbReference type="Gene3D" id="3.30.2010.10">
    <property type="entry name" value="Metalloproteases ('zincins'), catalytic domain"/>
    <property type="match status" value="1"/>
</dbReference>
<dbReference type="AlphaFoldDB" id="A0A1U9NHW7"/>
<organism evidence="9 10">
    <name type="scientific">Anaerohalosphaera lusitana</name>
    <dbReference type="NCBI Taxonomy" id="1936003"/>
    <lineage>
        <taxon>Bacteria</taxon>
        <taxon>Pseudomonadati</taxon>
        <taxon>Planctomycetota</taxon>
        <taxon>Phycisphaerae</taxon>
        <taxon>Sedimentisphaerales</taxon>
        <taxon>Anaerohalosphaeraceae</taxon>
        <taxon>Anaerohalosphaera</taxon>
    </lineage>
</organism>